<accession>A0ABP8Z5G9</accession>
<comment type="similarity">
    <text evidence="1">Belongs to the bacterial sugar transferase family.</text>
</comment>
<keyword evidence="5" id="KW-1185">Reference proteome</keyword>
<gene>
    <name evidence="4" type="ORF">GCM10025783_18880</name>
</gene>
<feature type="transmembrane region" description="Helical" evidence="2">
    <location>
        <begin position="41"/>
        <end position="63"/>
    </location>
</feature>
<reference evidence="5" key="1">
    <citation type="journal article" date="2019" name="Int. J. Syst. Evol. Microbiol.">
        <title>The Global Catalogue of Microorganisms (GCM) 10K type strain sequencing project: providing services to taxonomists for standard genome sequencing and annotation.</title>
        <authorList>
            <consortium name="The Broad Institute Genomics Platform"/>
            <consortium name="The Broad Institute Genome Sequencing Center for Infectious Disease"/>
            <person name="Wu L."/>
            <person name="Ma J."/>
        </authorList>
    </citation>
    <scope>NUCLEOTIDE SEQUENCE [LARGE SCALE GENOMIC DNA]</scope>
    <source>
        <strain evidence="5">JCM 19015</strain>
    </source>
</reference>
<keyword evidence="2" id="KW-1133">Transmembrane helix</keyword>
<dbReference type="InterPro" id="IPR003362">
    <property type="entry name" value="Bact_transf"/>
</dbReference>
<feature type="domain" description="Bacterial sugar transferase" evidence="3">
    <location>
        <begin position="36"/>
        <end position="221"/>
    </location>
</feature>
<evidence type="ECO:0000256" key="2">
    <source>
        <dbReference type="SAM" id="Phobius"/>
    </source>
</evidence>
<organism evidence="4 5">
    <name type="scientific">Amnibacterium soli</name>
    <dbReference type="NCBI Taxonomy" id="1282736"/>
    <lineage>
        <taxon>Bacteria</taxon>
        <taxon>Bacillati</taxon>
        <taxon>Actinomycetota</taxon>
        <taxon>Actinomycetes</taxon>
        <taxon>Micrococcales</taxon>
        <taxon>Microbacteriaceae</taxon>
        <taxon>Amnibacterium</taxon>
    </lineage>
</organism>
<evidence type="ECO:0000313" key="4">
    <source>
        <dbReference type="EMBL" id="GAA4747020.1"/>
    </source>
</evidence>
<evidence type="ECO:0000313" key="5">
    <source>
        <dbReference type="Proteomes" id="UP001500121"/>
    </source>
</evidence>
<comment type="caution">
    <text evidence="4">The sequence shown here is derived from an EMBL/GenBank/DDBJ whole genome shotgun (WGS) entry which is preliminary data.</text>
</comment>
<protein>
    <recommendedName>
        <fullName evidence="3">Bacterial sugar transferase domain-containing protein</fullName>
    </recommendedName>
</protein>
<keyword evidence="2" id="KW-0472">Membrane</keyword>
<evidence type="ECO:0000259" key="3">
    <source>
        <dbReference type="Pfam" id="PF02397"/>
    </source>
</evidence>
<dbReference type="EMBL" id="BAABLP010000004">
    <property type="protein sequence ID" value="GAA4747020.1"/>
    <property type="molecule type" value="Genomic_DNA"/>
</dbReference>
<dbReference type="Pfam" id="PF02397">
    <property type="entry name" value="Bac_transf"/>
    <property type="match status" value="1"/>
</dbReference>
<dbReference type="PANTHER" id="PTHR30576">
    <property type="entry name" value="COLANIC BIOSYNTHESIS UDP-GLUCOSE LIPID CARRIER TRANSFERASE"/>
    <property type="match status" value="1"/>
</dbReference>
<proteinExistence type="inferred from homology"/>
<keyword evidence="2" id="KW-0812">Transmembrane</keyword>
<sequence>MTNSPLALSPTRPAFADLAPIPVASRSWDDADRFCKRILDVVVAAVALVVLAPVLAVIAVLIACDSAGGVLYRQQRIGRDGEPFSMLKFRSMSADADLRREALTAGRGKGLFKMVDDPRITRVGHVLRRYSLDELPQLVNVLRGDMSLVGPRPALPSEVAEYDRREMGRLAATPGLSGLWQVSGRSDLGWDDGIRLDLFYVENRSMALDLRILWRTAKAVTSSSGAY</sequence>
<dbReference type="Proteomes" id="UP001500121">
    <property type="component" value="Unassembled WGS sequence"/>
</dbReference>
<dbReference type="RefSeq" id="WP_345480902.1">
    <property type="nucleotide sequence ID" value="NZ_BAABLP010000004.1"/>
</dbReference>
<dbReference type="PANTHER" id="PTHR30576:SF10">
    <property type="entry name" value="SLL5057 PROTEIN"/>
    <property type="match status" value="1"/>
</dbReference>
<evidence type="ECO:0000256" key="1">
    <source>
        <dbReference type="ARBA" id="ARBA00006464"/>
    </source>
</evidence>
<name>A0ABP8Z5G9_9MICO</name>